<evidence type="ECO:0000256" key="2">
    <source>
        <dbReference type="SAM" id="SignalP"/>
    </source>
</evidence>
<dbReference type="EMBL" id="DWWJ01000007">
    <property type="protein sequence ID" value="HJC40015.1"/>
    <property type="molecule type" value="Genomic_DNA"/>
</dbReference>
<dbReference type="Proteomes" id="UP000823882">
    <property type="component" value="Unassembled WGS sequence"/>
</dbReference>
<dbReference type="InterPro" id="IPR051465">
    <property type="entry name" value="Cell_Envelope_Struct_Comp"/>
</dbReference>
<feature type="domain" description="SLH" evidence="3">
    <location>
        <begin position="28"/>
        <end position="91"/>
    </location>
</feature>
<reference evidence="4" key="1">
    <citation type="journal article" date="2021" name="PeerJ">
        <title>Extensive microbial diversity within the chicken gut microbiome revealed by metagenomics and culture.</title>
        <authorList>
            <person name="Gilroy R."/>
            <person name="Ravi A."/>
            <person name="Getino M."/>
            <person name="Pursley I."/>
            <person name="Horton D.L."/>
            <person name="Alikhan N.F."/>
            <person name="Baker D."/>
            <person name="Gharbi K."/>
            <person name="Hall N."/>
            <person name="Watson M."/>
            <person name="Adriaenssens E.M."/>
            <person name="Foster-Nyarko E."/>
            <person name="Jarju S."/>
            <person name="Secka A."/>
            <person name="Antonio M."/>
            <person name="Oren A."/>
            <person name="Chaudhuri R.R."/>
            <person name="La Ragione R."/>
            <person name="Hildebrand F."/>
            <person name="Pallen M.J."/>
        </authorList>
    </citation>
    <scope>NUCLEOTIDE SEQUENCE</scope>
    <source>
        <strain evidence="4">CHK186-1790</strain>
    </source>
</reference>
<feature type="signal peptide" evidence="2">
    <location>
        <begin position="1"/>
        <end position="27"/>
    </location>
</feature>
<protein>
    <submittedName>
        <fullName evidence="4">S-layer homology domain-containing protein</fullName>
    </submittedName>
</protein>
<feature type="chain" id="PRO_5038920417" evidence="2">
    <location>
        <begin position="28"/>
        <end position="1271"/>
    </location>
</feature>
<name>A0A9D2NX22_9FIRM</name>
<evidence type="ECO:0000256" key="1">
    <source>
        <dbReference type="ARBA" id="ARBA00022737"/>
    </source>
</evidence>
<accession>A0A9D2NX22</accession>
<reference evidence="4" key="2">
    <citation type="submission" date="2021-04" db="EMBL/GenBank/DDBJ databases">
        <authorList>
            <person name="Gilroy R."/>
        </authorList>
    </citation>
    <scope>NUCLEOTIDE SEQUENCE</scope>
    <source>
        <strain evidence="4">CHK186-1790</strain>
    </source>
</reference>
<dbReference type="AlphaFoldDB" id="A0A9D2NX22"/>
<dbReference type="PROSITE" id="PS51272">
    <property type="entry name" value="SLH"/>
    <property type="match status" value="2"/>
</dbReference>
<dbReference type="Pfam" id="PF00395">
    <property type="entry name" value="SLH"/>
    <property type="match status" value="2"/>
</dbReference>
<gene>
    <name evidence="4" type="ORF">H9701_00490</name>
</gene>
<organism evidence="4 5">
    <name type="scientific">Candidatus Intestinimonas pullistercoris</name>
    <dbReference type="NCBI Taxonomy" id="2838623"/>
    <lineage>
        <taxon>Bacteria</taxon>
        <taxon>Bacillati</taxon>
        <taxon>Bacillota</taxon>
        <taxon>Clostridia</taxon>
        <taxon>Eubacteriales</taxon>
        <taxon>Intestinimonas</taxon>
    </lineage>
</organism>
<keyword evidence="2" id="KW-0732">Signal</keyword>
<feature type="domain" description="SLH" evidence="3">
    <location>
        <begin position="92"/>
        <end position="155"/>
    </location>
</feature>
<comment type="caution">
    <text evidence="4">The sequence shown here is derived from an EMBL/GenBank/DDBJ whole genome shotgun (WGS) entry which is preliminary data.</text>
</comment>
<dbReference type="PANTHER" id="PTHR43308">
    <property type="entry name" value="OUTER MEMBRANE PROTEIN ALPHA-RELATED"/>
    <property type="match status" value="1"/>
</dbReference>
<proteinExistence type="predicted"/>
<evidence type="ECO:0000313" key="4">
    <source>
        <dbReference type="EMBL" id="HJC40015.1"/>
    </source>
</evidence>
<evidence type="ECO:0000313" key="5">
    <source>
        <dbReference type="Proteomes" id="UP000823882"/>
    </source>
</evidence>
<dbReference type="PANTHER" id="PTHR43308:SF5">
    <property type="entry name" value="S-LAYER PROTEIN _ PEPTIDOGLYCAN ENDO-BETA-N-ACETYLGLUCOSAMINIDASE"/>
    <property type="match status" value="1"/>
</dbReference>
<keyword evidence="1" id="KW-0677">Repeat</keyword>
<sequence>MRNLKRALSLALALVMVLSMMVVGAGAVSVDDFTDADEIVNKEAVTVLATLGVITGNDDGSYAPTDTISRAEMSTIICRVLNGGKDPVLGESVTNTYTDTASHWAKNYIEYCTTLGIIAGKGDGTFDPEGDVTVAEAAKMVLVALGYNAAMEGYTGANWQINVDARANPIGLYEDLSYTTTNAPLTRDNAAQMLYNALDCDMVRYDVVLDTTSSTVISTTQLTVTDETLLEDKFDAVKVEGVVIANEIANLETSGHLNDERTRILVTNFDDQNTYGNSDGTRAVDFAITTGLNELGRSVSIYVKRDTTSTNAQVLGSVIVSEDNVVVTDYTDDSIADVADDNNLDVDAAQVAVNYGNVVDYEDYNHNEDGVQGVEKILIDNDDDTDVDYVLMNSYHFGKVTSYVSSGDGSISIDLGRGDAPSMTADEADDVIGFEDVARDDYVIAIEIGGRIHVNVAETMVGTLEAYKEDGGIVTLTVDGTDYSTTFVQGYDGGSDDIKDANTYGETYLNNEATFYLTVGGYVAAVGETDESAYRYALVLASGNTGLEDRVRVALSDGTIGTYDISSNSDYDADGAGTDDAQVGTVYRYSINGSGQIRLSAAYHPVNHTSENASFTQGRTAVRGDDMTTFYATGSTAFFYVGIDESVWNEATDKDGTADSIDADDVDVYTGYNSAPDLETGLNINAVVYTRDDAADSTNAGAVVFYGDTSLVTADVDRSLYISSVGTRNDDYINATAFIAGEPEAQSIQIDGSESVSVRTAYTYVINADGYYELSAIDDYDSVTDEGNSLGGNTDADRITVTRDSSNTFVAGGEEFVITDETLLVDHSKYLSSATGELGAGPYQGDELQWVVFNDDKEAILVVVRNDEVNSNVDHGDEDGDYNLDWDISASGRLSLTISNYVREDYMADDTAVKLDFDVYANGSYIESDTATIPANRDSVTLRTREDVYLEGDDITIEITNVEPAAVKVIYTDGEKDISDQLTGEPATVSTSTATDLVFTVDTKDSVGTVDITVSGAAAGNETYSGVPGTNTMTLSGVQGAYDSAVTVTITGLDDLNQSLVTVTGFDATALSAWGISGADATGVTLAVNVTTAGAVEAGQQVTGTIDLAGTVSADGVYGYRVVCEKLGVDAVLTSGGSETWNIRPTENMTITANDITVTPYDELEVTDYSWTYGEIEIVFNHDIATSNGSMDVSYTGTPEFLITTTNVNVGNFKVSVVNNVATITADVGDFGQVAGETVTISTDVVDRSETGNVNTSTTALALDSAHFQAP</sequence>
<dbReference type="InterPro" id="IPR001119">
    <property type="entry name" value="SLH_dom"/>
</dbReference>
<evidence type="ECO:0000259" key="3">
    <source>
        <dbReference type="PROSITE" id="PS51272"/>
    </source>
</evidence>